<protein>
    <submittedName>
        <fullName evidence="1">Uncharacterized protein</fullName>
    </submittedName>
</protein>
<evidence type="ECO:0000313" key="2">
    <source>
        <dbReference type="Proteomes" id="UP000245423"/>
    </source>
</evidence>
<reference evidence="1 2" key="1">
    <citation type="submission" date="2016-11" db="EMBL/GenBank/DDBJ databases">
        <authorList>
            <person name="Manzoor S."/>
        </authorList>
    </citation>
    <scope>NUCLEOTIDE SEQUENCE [LARGE SCALE GENOMIC DNA]</scope>
    <source>
        <strain evidence="1">Clostridium ultunense strain Esp</strain>
    </source>
</reference>
<dbReference type="EMBL" id="LT669839">
    <property type="protein sequence ID" value="SHD77490.1"/>
    <property type="molecule type" value="Genomic_DNA"/>
</dbReference>
<organism evidence="1 2">
    <name type="scientific">[Clostridium] ultunense Esp</name>
    <dbReference type="NCBI Taxonomy" id="1288971"/>
    <lineage>
        <taxon>Bacteria</taxon>
        <taxon>Bacillati</taxon>
        <taxon>Bacillota</taxon>
        <taxon>Tissierellia</taxon>
        <taxon>Tissierellales</taxon>
        <taxon>Tepidimicrobiaceae</taxon>
        <taxon>Schnuerera</taxon>
    </lineage>
</organism>
<dbReference type="AlphaFoldDB" id="A0A1M4PPT6"/>
<keyword evidence="2" id="KW-1185">Reference proteome</keyword>
<evidence type="ECO:0000313" key="1">
    <source>
        <dbReference type="EMBL" id="SHD77490.1"/>
    </source>
</evidence>
<gene>
    <name evidence="1" type="ORF">CUESP1_2135</name>
</gene>
<accession>A0A1M4PPT6</accession>
<proteinExistence type="predicted"/>
<name>A0A1M4PPT6_9FIRM</name>
<sequence>METQADKGSIISIVANDLPLSSRRSKRICKKHLLNFGRCFLLLNTIV</sequence>
<dbReference type="Proteomes" id="UP000245423">
    <property type="component" value="Chromosome 1"/>
</dbReference>